<dbReference type="EMBL" id="VSRR010003680">
    <property type="protein sequence ID" value="MPC37080.1"/>
    <property type="molecule type" value="Genomic_DNA"/>
</dbReference>
<comment type="caution">
    <text evidence="1">The sequence shown here is derived from an EMBL/GenBank/DDBJ whole genome shotgun (WGS) entry which is preliminary data.</text>
</comment>
<reference evidence="1 2" key="1">
    <citation type="submission" date="2019-05" db="EMBL/GenBank/DDBJ databases">
        <title>Another draft genome of Portunus trituberculatus and its Hox gene families provides insights of decapod evolution.</title>
        <authorList>
            <person name="Jeong J.-H."/>
            <person name="Song I."/>
            <person name="Kim S."/>
            <person name="Choi T."/>
            <person name="Kim D."/>
            <person name="Ryu S."/>
            <person name="Kim W."/>
        </authorList>
    </citation>
    <scope>NUCLEOTIDE SEQUENCE [LARGE SCALE GENOMIC DNA]</scope>
    <source>
        <tissue evidence="1">Muscle</tissue>
    </source>
</reference>
<sequence length="145" mass="16128">MMTVGRSDLLILSSSSSMERSERKAMSIMGRAERAESIPKMGQRGQEHLRFLPGQRWFEEGLVKVVVDGEGDDESVRLEVVGVVSEGFIVIQEATQRHKLRMDWMLQFSLSGAMGLLQMSNSRTSCSPTVATSWSGTEVTRSDND</sequence>
<evidence type="ECO:0000313" key="1">
    <source>
        <dbReference type="EMBL" id="MPC37080.1"/>
    </source>
</evidence>
<keyword evidence="2" id="KW-1185">Reference proteome</keyword>
<proteinExistence type="predicted"/>
<protein>
    <submittedName>
        <fullName evidence="1">Uncharacterized protein</fullName>
    </submittedName>
</protein>
<evidence type="ECO:0000313" key="2">
    <source>
        <dbReference type="Proteomes" id="UP000324222"/>
    </source>
</evidence>
<organism evidence="1 2">
    <name type="scientific">Portunus trituberculatus</name>
    <name type="common">Swimming crab</name>
    <name type="synonym">Neptunus trituberculatus</name>
    <dbReference type="NCBI Taxonomy" id="210409"/>
    <lineage>
        <taxon>Eukaryota</taxon>
        <taxon>Metazoa</taxon>
        <taxon>Ecdysozoa</taxon>
        <taxon>Arthropoda</taxon>
        <taxon>Crustacea</taxon>
        <taxon>Multicrustacea</taxon>
        <taxon>Malacostraca</taxon>
        <taxon>Eumalacostraca</taxon>
        <taxon>Eucarida</taxon>
        <taxon>Decapoda</taxon>
        <taxon>Pleocyemata</taxon>
        <taxon>Brachyura</taxon>
        <taxon>Eubrachyura</taxon>
        <taxon>Portunoidea</taxon>
        <taxon>Portunidae</taxon>
        <taxon>Portuninae</taxon>
        <taxon>Portunus</taxon>
    </lineage>
</organism>
<dbReference type="Proteomes" id="UP000324222">
    <property type="component" value="Unassembled WGS sequence"/>
</dbReference>
<gene>
    <name evidence="1" type="ORF">E2C01_030552</name>
</gene>
<accession>A0A5B7EQQ9</accession>
<dbReference type="AlphaFoldDB" id="A0A5B7EQQ9"/>
<name>A0A5B7EQQ9_PORTR</name>